<dbReference type="GO" id="GO:0016301">
    <property type="term" value="F:kinase activity"/>
    <property type="evidence" value="ECO:0007669"/>
    <property type="project" value="UniProtKB-KW"/>
</dbReference>
<reference evidence="3 4" key="1">
    <citation type="submission" date="2022-10" db="EMBL/GenBank/DDBJ databases">
        <title>Comparative genomics and taxonomic characterization of three novel marine species of genus Reichenbachiella exhibiting antioxidant and polysaccharide degradation activities.</title>
        <authorList>
            <person name="Muhammad N."/>
            <person name="Lee Y.-J."/>
            <person name="Ko J."/>
            <person name="Kim S.-G."/>
        </authorList>
    </citation>
    <scope>NUCLEOTIDE SEQUENCE [LARGE SCALE GENOMIC DNA]</scope>
    <source>
        <strain evidence="3 4">ABR2-5</strain>
    </source>
</reference>
<dbReference type="InterPro" id="IPR011990">
    <property type="entry name" value="TPR-like_helical_dom_sf"/>
</dbReference>
<evidence type="ECO:0000313" key="3">
    <source>
        <dbReference type="EMBL" id="MCV9387602.1"/>
    </source>
</evidence>
<dbReference type="SUPFAM" id="SSF48452">
    <property type="entry name" value="TPR-like"/>
    <property type="match status" value="2"/>
</dbReference>
<dbReference type="RefSeq" id="WP_264138423.1">
    <property type="nucleotide sequence ID" value="NZ_JAOYOD010000001.1"/>
</dbReference>
<keyword evidence="1" id="KW-0472">Membrane</keyword>
<dbReference type="PANTHER" id="PTHR34220">
    <property type="entry name" value="SENSOR HISTIDINE KINASE YPDA"/>
    <property type="match status" value="1"/>
</dbReference>
<evidence type="ECO:0000259" key="2">
    <source>
        <dbReference type="Pfam" id="PF06580"/>
    </source>
</evidence>
<keyword evidence="3" id="KW-0808">Transferase</keyword>
<dbReference type="Gene3D" id="3.30.565.10">
    <property type="entry name" value="Histidine kinase-like ATPase, C-terminal domain"/>
    <property type="match status" value="1"/>
</dbReference>
<gene>
    <name evidence="3" type="ORF">N7U62_13055</name>
</gene>
<keyword evidence="3" id="KW-0418">Kinase</keyword>
<feature type="transmembrane region" description="Helical" evidence="1">
    <location>
        <begin position="393"/>
        <end position="411"/>
    </location>
</feature>
<evidence type="ECO:0000313" key="4">
    <source>
        <dbReference type="Proteomes" id="UP001300692"/>
    </source>
</evidence>
<keyword evidence="1" id="KW-1133">Transmembrane helix</keyword>
<dbReference type="EMBL" id="JAOYOD010000001">
    <property type="protein sequence ID" value="MCV9387602.1"/>
    <property type="molecule type" value="Genomic_DNA"/>
</dbReference>
<organism evidence="3 4">
    <name type="scientific">Reichenbachiella ulvae</name>
    <dbReference type="NCBI Taxonomy" id="2980104"/>
    <lineage>
        <taxon>Bacteria</taxon>
        <taxon>Pseudomonadati</taxon>
        <taxon>Bacteroidota</taxon>
        <taxon>Cytophagia</taxon>
        <taxon>Cytophagales</taxon>
        <taxon>Reichenbachiellaceae</taxon>
        <taxon>Reichenbachiella</taxon>
    </lineage>
</organism>
<dbReference type="Proteomes" id="UP001300692">
    <property type="component" value="Unassembled WGS sequence"/>
</dbReference>
<proteinExistence type="predicted"/>
<dbReference type="PANTHER" id="PTHR34220:SF7">
    <property type="entry name" value="SENSOR HISTIDINE KINASE YPDA"/>
    <property type="match status" value="1"/>
</dbReference>
<dbReference type="InterPro" id="IPR036890">
    <property type="entry name" value="HATPase_C_sf"/>
</dbReference>
<evidence type="ECO:0000256" key="1">
    <source>
        <dbReference type="SAM" id="Phobius"/>
    </source>
</evidence>
<dbReference type="Gene3D" id="1.25.40.10">
    <property type="entry name" value="Tetratricopeptide repeat domain"/>
    <property type="match status" value="2"/>
</dbReference>
<protein>
    <submittedName>
        <fullName evidence="3">Histidine kinase</fullName>
    </submittedName>
</protein>
<feature type="domain" description="Signal transduction histidine kinase internal region" evidence="2">
    <location>
        <begin position="426"/>
        <end position="505"/>
    </location>
</feature>
<comment type="caution">
    <text evidence="3">The sequence shown here is derived from an EMBL/GenBank/DDBJ whole genome shotgun (WGS) entry which is preliminary data.</text>
</comment>
<name>A0ABT3CVD5_9BACT</name>
<dbReference type="SUPFAM" id="SSF55874">
    <property type="entry name" value="ATPase domain of HSP90 chaperone/DNA topoisomerase II/histidine kinase"/>
    <property type="match status" value="1"/>
</dbReference>
<sequence>MLKKIFLIAFLLYLPFSSLFAQSKIDSLRLQLDKVPYDSSFLVLINLSNEYSTIRKGDSAIYYGELALELSEKLGIRRALAHRQLGYAYFLEGINDRAFTITNEGMQWAIKEKDTLNMSWLNVHLASMHLDESRFDSCIYYGMRAMELAMLPKQKTKALRMISLAYMYNGDVDHAILFQQDALKIAEGNEAEMLSISELLAGLYFYKQAYDSSLVMYRKIYDHYVERGLDFRRLRVMANIASVQYGMGNYQLAADSYFDLLEEYRSFDFPKEGHFNLFSNLSINLKMLGRIQEAYQYQDSAERYLQYASLNEEKRHMEHQFELDSISGNYEGMLKDLKGQIVFYDSLGKAQNEQKLEELQTKFETEKKDQEIESLSQQAAIQSLEISKQRNQLVIGALVAVVLVLGGFIFYRQEKARKERSAAELEQRFLRSQLNPHFIFNSMTAIQQYLEENEPEGASHYMGMFSTLMRQILENSRQEFITLSEEVSMLENYLQLQQMRFRDQFDYEIVIDEDLDEDYAGVPPMFAQPFIENSLEHGLFRKDGQKNRIRIHFEKIGDSLVGLEIEDSGVGVEESKVVVDHKSLATKITNERLSKLRAFANKKVGMESQNILNEAGDIHGYRINLRLPTQLVSV</sequence>
<accession>A0ABT3CVD5</accession>
<dbReference type="InterPro" id="IPR050640">
    <property type="entry name" value="Bact_2-comp_sensor_kinase"/>
</dbReference>
<keyword evidence="1" id="KW-0812">Transmembrane</keyword>
<dbReference type="Pfam" id="PF06580">
    <property type="entry name" value="His_kinase"/>
    <property type="match status" value="1"/>
</dbReference>
<keyword evidence="4" id="KW-1185">Reference proteome</keyword>
<dbReference type="InterPro" id="IPR010559">
    <property type="entry name" value="Sig_transdc_His_kin_internal"/>
</dbReference>